<dbReference type="Proteomes" id="UP000198748">
    <property type="component" value="Unassembled WGS sequence"/>
</dbReference>
<evidence type="ECO:0000313" key="3">
    <source>
        <dbReference type="Proteomes" id="UP000198748"/>
    </source>
</evidence>
<reference evidence="3" key="1">
    <citation type="submission" date="2016-10" db="EMBL/GenBank/DDBJ databases">
        <authorList>
            <person name="Varghese N."/>
            <person name="Submissions S."/>
        </authorList>
    </citation>
    <scope>NUCLEOTIDE SEQUENCE [LARGE SCALE GENOMIC DNA]</scope>
    <source>
        <strain evidence="3">DSM 25329</strain>
    </source>
</reference>
<organism evidence="2 3">
    <name type="scientific">Dyadobacter soli</name>
    <dbReference type="NCBI Taxonomy" id="659014"/>
    <lineage>
        <taxon>Bacteria</taxon>
        <taxon>Pseudomonadati</taxon>
        <taxon>Bacteroidota</taxon>
        <taxon>Cytophagia</taxon>
        <taxon>Cytophagales</taxon>
        <taxon>Spirosomataceae</taxon>
        <taxon>Dyadobacter</taxon>
    </lineage>
</organism>
<evidence type="ECO:0000259" key="1">
    <source>
        <dbReference type="Pfam" id="PF19404"/>
    </source>
</evidence>
<name>A0A1G7WJC7_9BACT</name>
<dbReference type="RefSeq" id="WP_090156701.1">
    <property type="nucleotide sequence ID" value="NZ_FNAN01000022.1"/>
</dbReference>
<dbReference type="EMBL" id="FNAN01000022">
    <property type="protein sequence ID" value="SDG71974.1"/>
    <property type="molecule type" value="Genomic_DNA"/>
</dbReference>
<evidence type="ECO:0000313" key="2">
    <source>
        <dbReference type="EMBL" id="SDG71974.1"/>
    </source>
</evidence>
<dbReference type="Pfam" id="PF19404">
    <property type="entry name" value="DUF5977"/>
    <property type="match status" value="1"/>
</dbReference>
<dbReference type="AlphaFoldDB" id="A0A1G7WJC7"/>
<dbReference type="InterPro" id="IPR046020">
    <property type="entry name" value="DUF5977"/>
</dbReference>
<proteinExistence type="predicted"/>
<protein>
    <recommendedName>
        <fullName evidence="1">DUF5977 domain-containing protein</fullName>
    </recommendedName>
</protein>
<sequence>MIDPIATNLSYLPLKFSRNKLSHTIEAADAGLESRVGLKYFLTINVPEFPFSDNLVELHTSSGREKPVEDMSGVQIFSGAEFKYNSGRNGKVDGLLSYTKPSRQQAALSVSVSQTMAFSLTERITGGLPAVDTEKALPKMYAIKAGLSNEDFYVYGETFWRKWQLGRKQFLTWQPNYKRVDCAQEEYLYFLVNFTPKPTELRLKVQFYTEDGITSEAITKMTLSNPILYSVICCPVGASALAIPADATRYDVWLSNEQDKRISEVRSYILDQLGELYDRSILFVNSLGGWDTLRLIGQAQRILKVAQSVAAVERPADAKIDFSELKIISIEGEYEFQISTGFFKRDAVNYLRYLDELLLSEEMYLITDKGHRPLQLLTSNLVDQADNQDLVARTFNFRVLDTVENFSDLPASEPVPERETIWRGMSLRQVLDGFGKRTGFLAFEKLEKVYADDNALYKPYTVKINYQGDPDYVEPIFDSTITVGGTPYPSAAISRLGTFKRNNCAAGYVGGPATITVNAGAYGGENPGDANALAEARFDSLDTQAFANTNGTCALNNIPVHLAILHKIPMTGTNVTGSTDAGPVIDLRTPGAEMISNTVGQNPPALRTSAGTVNPGTHNFIIEVEYSSPQIRKCRISIPSKNREVIISKAGYYAFDNVVVNSSDEPLTFEVNPL</sequence>
<feature type="domain" description="DUF5977" evidence="1">
    <location>
        <begin position="488"/>
        <end position="553"/>
    </location>
</feature>
<dbReference type="OrthoDB" id="1488462at2"/>
<keyword evidence="3" id="KW-1185">Reference proteome</keyword>
<dbReference type="STRING" id="659014.SAMN04487996_12266"/>
<accession>A0A1G7WJC7</accession>
<gene>
    <name evidence="2" type="ORF">SAMN04487996_12266</name>
</gene>